<evidence type="ECO:0008006" key="12">
    <source>
        <dbReference type="Google" id="ProtNLM"/>
    </source>
</evidence>
<keyword evidence="11" id="KW-1185">Reference proteome</keyword>
<comment type="similarity">
    <text evidence="2 7">Belongs to the cytochrome P450 family.</text>
</comment>
<dbReference type="EMBL" id="JAXLQG010000018">
    <property type="protein sequence ID" value="KAK5530956.1"/>
    <property type="molecule type" value="Genomic_DNA"/>
</dbReference>
<feature type="region of interest" description="Disordered" evidence="8">
    <location>
        <begin position="162"/>
        <end position="189"/>
    </location>
</feature>
<feature type="transmembrane region" description="Helical" evidence="9">
    <location>
        <begin position="20"/>
        <end position="40"/>
    </location>
</feature>
<keyword evidence="3 6" id="KW-0349">Heme</keyword>
<reference evidence="10 11" key="1">
    <citation type="submission" date="2023-06" db="EMBL/GenBank/DDBJ databases">
        <title>Black Yeasts Isolated from many extreme environments.</title>
        <authorList>
            <person name="Coleine C."/>
            <person name="Stajich J.E."/>
            <person name="Selbmann L."/>
        </authorList>
    </citation>
    <scope>NUCLEOTIDE SEQUENCE [LARGE SCALE GENOMIC DNA]</scope>
    <source>
        <strain evidence="10 11">CCFEE 5887</strain>
    </source>
</reference>
<accession>A0AAV9Q1B2</accession>
<keyword evidence="7" id="KW-0503">Monooxygenase</keyword>
<dbReference type="AlphaFoldDB" id="A0AAV9Q1B2"/>
<dbReference type="GO" id="GO:0005506">
    <property type="term" value="F:iron ion binding"/>
    <property type="evidence" value="ECO:0007669"/>
    <property type="project" value="InterPro"/>
</dbReference>
<evidence type="ECO:0000256" key="4">
    <source>
        <dbReference type="ARBA" id="ARBA00022723"/>
    </source>
</evidence>
<keyword evidence="9" id="KW-0812">Transmembrane</keyword>
<proteinExistence type="inferred from homology"/>
<keyword evidence="4 6" id="KW-0479">Metal-binding</keyword>
<evidence type="ECO:0000256" key="6">
    <source>
        <dbReference type="PIRSR" id="PIRSR602403-1"/>
    </source>
</evidence>
<keyword evidence="7" id="KW-0560">Oxidoreductase</keyword>
<dbReference type="PANTHER" id="PTHR24304:SF2">
    <property type="entry name" value="24-HYDROXYCHOLESTEROL 7-ALPHA-HYDROXYLASE"/>
    <property type="match status" value="1"/>
</dbReference>
<comment type="caution">
    <text evidence="10">The sequence shown here is derived from an EMBL/GenBank/DDBJ whole genome shotgun (WGS) entry which is preliminary data.</text>
</comment>
<dbReference type="Pfam" id="PF00067">
    <property type="entry name" value="p450"/>
    <property type="match status" value="1"/>
</dbReference>
<dbReference type="InterPro" id="IPR036396">
    <property type="entry name" value="Cyt_P450_sf"/>
</dbReference>
<evidence type="ECO:0000256" key="3">
    <source>
        <dbReference type="ARBA" id="ARBA00022617"/>
    </source>
</evidence>
<dbReference type="Gene3D" id="1.10.630.10">
    <property type="entry name" value="Cytochrome P450"/>
    <property type="match status" value="1"/>
</dbReference>
<gene>
    <name evidence="10" type="ORF">LTR25_008813</name>
</gene>
<dbReference type="GO" id="GO:0008395">
    <property type="term" value="F:steroid hydroxylase activity"/>
    <property type="evidence" value="ECO:0007669"/>
    <property type="project" value="TreeGrafter"/>
</dbReference>
<dbReference type="SUPFAM" id="SSF48264">
    <property type="entry name" value="Cytochrome P450"/>
    <property type="match status" value="1"/>
</dbReference>
<dbReference type="CDD" id="cd11040">
    <property type="entry name" value="CYP7_CYP8-like"/>
    <property type="match status" value="1"/>
</dbReference>
<keyword evidence="5 6" id="KW-0408">Iron</keyword>
<dbReference type="InterPro" id="IPR017972">
    <property type="entry name" value="Cyt_P450_CS"/>
</dbReference>
<evidence type="ECO:0000256" key="9">
    <source>
        <dbReference type="SAM" id="Phobius"/>
    </source>
</evidence>
<evidence type="ECO:0000256" key="2">
    <source>
        <dbReference type="ARBA" id="ARBA00010617"/>
    </source>
</evidence>
<comment type="cofactor">
    <cofactor evidence="1 6">
        <name>heme</name>
        <dbReference type="ChEBI" id="CHEBI:30413"/>
    </cofactor>
</comment>
<evidence type="ECO:0000313" key="11">
    <source>
        <dbReference type="Proteomes" id="UP001345827"/>
    </source>
</evidence>
<dbReference type="PRINTS" id="PR00465">
    <property type="entry name" value="EP450IV"/>
</dbReference>
<dbReference type="InterPro" id="IPR001128">
    <property type="entry name" value="Cyt_P450"/>
</dbReference>
<evidence type="ECO:0000256" key="8">
    <source>
        <dbReference type="SAM" id="MobiDB-lite"/>
    </source>
</evidence>
<evidence type="ECO:0000256" key="5">
    <source>
        <dbReference type="ARBA" id="ARBA00023004"/>
    </source>
</evidence>
<sequence>MSGSIIFSLSAVSISHTLLAIPLILIATCLLTWLITTFNFSRSIAEFKSRETEKTNRISLSTQQSNPITPPVLPYAIPWLGSALTFLNENPGSFWRMLRARLAHTGTNVQICTILLGGKRAHVVNSAAAVQVLFKSRHVSRDLFNHQLATQALGTSKRDAELMFPSSSSSSSSERHQRERRQQDKKDSMDAVSHEFLLNQSAVNALTGKFMEYFCRSLNEADLDLDLDREWKTVDLLAWMKKIMFDASVVAVFGTKILDMNPDLAEQFWKYESGFLPRFYGVPRFVKPSAYACRDELLDRTQSWVEYVLAEHGGSPPGEPDWEPLLGSKVVRARHRFYAREGLSTRGRAAFDLGFLFGLAANVVPATNWLLAHLLSPSTPDDVLRRVRTEVEYARRPRNDVVDMAVLMAQPLLNSVFNETMRHYVDCLVTRQLETDMVVDGYLLRKGDLIMAPSSLSQHDTVFWEQNFEPSADTWYAERFIRHDETPGKQGGLMSSTSWCGGKFFPFGGGSHACPGRVFAKQKILGAVAAFLMQFDVEFVEFLGTDRKGNVVSLGTVCSSQSEAAVCRQWHVGHGWRHPRTN</sequence>
<dbReference type="InterPro" id="IPR050529">
    <property type="entry name" value="CYP450_sterol_14alpha_dmase"/>
</dbReference>
<evidence type="ECO:0000256" key="7">
    <source>
        <dbReference type="RuleBase" id="RU000461"/>
    </source>
</evidence>
<dbReference type="PROSITE" id="PS00086">
    <property type="entry name" value="CYTOCHROME_P450"/>
    <property type="match status" value="1"/>
</dbReference>
<dbReference type="GO" id="GO:0020037">
    <property type="term" value="F:heme binding"/>
    <property type="evidence" value="ECO:0007669"/>
    <property type="project" value="InterPro"/>
</dbReference>
<protein>
    <recommendedName>
        <fullName evidence="12">Cytochrome P450</fullName>
    </recommendedName>
</protein>
<organism evidence="10 11">
    <name type="scientific">Vermiconidia calcicola</name>
    <dbReference type="NCBI Taxonomy" id="1690605"/>
    <lineage>
        <taxon>Eukaryota</taxon>
        <taxon>Fungi</taxon>
        <taxon>Dikarya</taxon>
        <taxon>Ascomycota</taxon>
        <taxon>Pezizomycotina</taxon>
        <taxon>Dothideomycetes</taxon>
        <taxon>Dothideomycetidae</taxon>
        <taxon>Mycosphaerellales</taxon>
        <taxon>Extremaceae</taxon>
        <taxon>Vermiconidia</taxon>
    </lineage>
</organism>
<dbReference type="Proteomes" id="UP001345827">
    <property type="component" value="Unassembled WGS sequence"/>
</dbReference>
<name>A0AAV9Q1B2_9PEZI</name>
<dbReference type="InterPro" id="IPR002403">
    <property type="entry name" value="Cyt_P450_E_grp-IV"/>
</dbReference>
<dbReference type="PANTHER" id="PTHR24304">
    <property type="entry name" value="CYTOCHROME P450 FAMILY 7"/>
    <property type="match status" value="1"/>
</dbReference>
<evidence type="ECO:0000256" key="1">
    <source>
        <dbReference type="ARBA" id="ARBA00001971"/>
    </source>
</evidence>
<evidence type="ECO:0000313" key="10">
    <source>
        <dbReference type="EMBL" id="KAK5530956.1"/>
    </source>
</evidence>
<dbReference type="GO" id="GO:0016705">
    <property type="term" value="F:oxidoreductase activity, acting on paired donors, with incorporation or reduction of molecular oxygen"/>
    <property type="evidence" value="ECO:0007669"/>
    <property type="project" value="InterPro"/>
</dbReference>
<feature type="binding site" description="axial binding residue" evidence="6">
    <location>
        <position position="514"/>
    </location>
    <ligand>
        <name>heme</name>
        <dbReference type="ChEBI" id="CHEBI:30413"/>
    </ligand>
    <ligandPart>
        <name>Fe</name>
        <dbReference type="ChEBI" id="CHEBI:18248"/>
    </ligandPart>
</feature>
<keyword evidence="9" id="KW-1133">Transmembrane helix</keyword>
<keyword evidence="9" id="KW-0472">Membrane</keyword>
<feature type="compositionally biased region" description="Basic and acidic residues" evidence="8">
    <location>
        <begin position="173"/>
        <end position="189"/>
    </location>
</feature>